<protein>
    <submittedName>
        <fullName evidence="1">Kinesin-like protein</fullName>
    </submittedName>
</protein>
<evidence type="ECO:0000313" key="1">
    <source>
        <dbReference type="EMBL" id="MBX47996.1"/>
    </source>
</evidence>
<name>A0A2P2NZQ9_RHIMU</name>
<dbReference type="AlphaFoldDB" id="A0A2P2NZQ9"/>
<dbReference type="EMBL" id="GGEC01067512">
    <property type="protein sequence ID" value="MBX47996.1"/>
    <property type="molecule type" value="Transcribed_RNA"/>
</dbReference>
<reference evidence="1" key="1">
    <citation type="submission" date="2018-02" db="EMBL/GenBank/DDBJ databases">
        <title>Rhizophora mucronata_Transcriptome.</title>
        <authorList>
            <person name="Meera S.P."/>
            <person name="Sreeshan A."/>
            <person name="Augustine A."/>
        </authorList>
    </citation>
    <scope>NUCLEOTIDE SEQUENCE</scope>
    <source>
        <tissue evidence="1">Leaf</tissue>
    </source>
</reference>
<organism evidence="1">
    <name type="scientific">Rhizophora mucronata</name>
    <name type="common">Asiatic mangrove</name>
    <dbReference type="NCBI Taxonomy" id="61149"/>
    <lineage>
        <taxon>Eukaryota</taxon>
        <taxon>Viridiplantae</taxon>
        <taxon>Streptophyta</taxon>
        <taxon>Embryophyta</taxon>
        <taxon>Tracheophyta</taxon>
        <taxon>Spermatophyta</taxon>
        <taxon>Magnoliopsida</taxon>
        <taxon>eudicotyledons</taxon>
        <taxon>Gunneridae</taxon>
        <taxon>Pentapetalae</taxon>
        <taxon>rosids</taxon>
        <taxon>fabids</taxon>
        <taxon>Malpighiales</taxon>
        <taxon>Rhizophoraceae</taxon>
        <taxon>Rhizophora</taxon>
    </lineage>
</organism>
<proteinExistence type="predicted"/>
<sequence length="34" mass="4054">MDRSCQSPYSLSKLDCKMFCHCLSQKMLMCEFMQ</sequence>
<accession>A0A2P2NZQ9</accession>